<dbReference type="KEGG" id="dmp:FAK_09100"/>
<dbReference type="AlphaFoldDB" id="A0AAU9EF26"/>
<keyword evidence="3" id="KW-1185">Reference proteome</keyword>
<reference evidence="3" key="1">
    <citation type="journal article" date="2023" name="Arch. Microbiol.">
        <title>Desulfoferula mesophilus gen. nov. sp. nov., a mesophilic sulfate-reducing bacterium isolated from a brackish lake sediment.</title>
        <authorList>
            <person name="Watanabe T."/>
            <person name="Yabe T."/>
            <person name="Tsuji J.M."/>
            <person name="Fukui M."/>
        </authorList>
    </citation>
    <scope>NUCLEOTIDE SEQUENCE [LARGE SCALE GENOMIC DNA]</scope>
    <source>
        <strain evidence="3">12FAK</strain>
    </source>
</reference>
<dbReference type="Gene3D" id="2.40.50.140">
    <property type="entry name" value="Nucleic acid-binding proteins"/>
    <property type="match status" value="1"/>
</dbReference>
<evidence type="ECO:0000259" key="1">
    <source>
        <dbReference type="PROSITE" id="PS51857"/>
    </source>
</evidence>
<dbReference type="Gene3D" id="3.40.50.1010">
    <property type="entry name" value="5'-nuclease"/>
    <property type="match status" value="1"/>
</dbReference>
<dbReference type="GO" id="GO:0004540">
    <property type="term" value="F:RNA nuclease activity"/>
    <property type="evidence" value="ECO:0007669"/>
    <property type="project" value="InterPro"/>
</dbReference>
<dbReference type="InterPro" id="IPR002059">
    <property type="entry name" value="CSP_DNA-bd"/>
</dbReference>
<accession>A0AAU9EF26</accession>
<evidence type="ECO:0000313" key="3">
    <source>
        <dbReference type="Proteomes" id="UP001366166"/>
    </source>
</evidence>
<sequence length="366" mass="42004">MGIKMYKVMIFIDGTWLYRTLPRLAEQSGKGEFKIDYGVLPQVVARELAERLGVDPSGIDVVRNHIFASLPTNYDHLDEGLITRQNEFYKLLREDYHYDTELFNIDFRGRRVRQADRDPADSFQPREKCVDIALASKMLYQAAMPFGMDIAAAVLGDRDFTPVLQTVRQLGKRVLLVSVRSSCAQELADPEDRERVKDYDTLWMDDHIEELELRYEPQWLECQSPEHEGERRFQTTYRPRRGEPVYCDACRAAYAQRRVTSVVTSTYEDDDQIDYGPQAGLPVIGETLEGVVEFKKEDKGYGFVTTDDGMSFFFHLSDLEGLDFETLEEGREVVFEVKTLPVGGKAGAARDVRALEYEDEEEPLEG</sequence>
<dbReference type="PROSITE" id="PS51857">
    <property type="entry name" value="CSD_2"/>
    <property type="match status" value="1"/>
</dbReference>
<dbReference type="Pfam" id="PF01936">
    <property type="entry name" value="NYN"/>
    <property type="match status" value="1"/>
</dbReference>
<dbReference type="InterPro" id="IPR012340">
    <property type="entry name" value="NA-bd_OB-fold"/>
</dbReference>
<dbReference type="SUPFAM" id="SSF50249">
    <property type="entry name" value="Nucleic acid-binding proteins"/>
    <property type="match status" value="1"/>
</dbReference>
<name>A0AAU9EF26_9BACT</name>
<dbReference type="InterPro" id="IPR011129">
    <property type="entry name" value="CSD"/>
</dbReference>
<evidence type="ECO:0000313" key="2">
    <source>
        <dbReference type="EMBL" id="BEQ13844.1"/>
    </source>
</evidence>
<dbReference type="GO" id="GO:0005829">
    <property type="term" value="C:cytosol"/>
    <property type="evidence" value="ECO:0007669"/>
    <property type="project" value="UniProtKB-ARBA"/>
</dbReference>
<dbReference type="Pfam" id="PF00313">
    <property type="entry name" value="CSD"/>
    <property type="match status" value="1"/>
</dbReference>
<feature type="domain" description="CSD" evidence="1">
    <location>
        <begin position="287"/>
        <end position="354"/>
    </location>
</feature>
<dbReference type="EMBL" id="AP028679">
    <property type="protein sequence ID" value="BEQ13844.1"/>
    <property type="molecule type" value="Genomic_DNA"/>
</dbReference>
<dbReference type="Proteomes" id="UP001366166">
    <property type="component" value="Chromosome"/>
</dbReference>
<protein>
    <recommendedName>
        <fullName evidence="1">CSD domain-containing protein</fullName>
    </recommendedName>
</protein>
<dbReference type="GO" id="GO:0003676">
    <property type="term" value="F:nucleic acid binding"/>
    <property type="evidence" value="ECO:0007669"/>
    <property type="project" value="InterPro"/>
</dbReference>
<dbReference type="InterPro" id="IPR021139">
    <property type="entry name" value="NYN"/>
</dbReference>
<organism evidence="2 3">
    <name type="scientific">Desulfoferula mesophila</name>
    <dbReference type="NCBI Taxonomy" id="3058419"/>
    <lineage>
        <taxon>Bacteria</taxon>
        <taxon>Pseudomonadati</taxon>
        <taxon>Thermodesulfobacteriota</taxon>
        <taxon>Desulfarculia</taxon>
        <taxon>Desulfarculales</taxon>
        <taxon>Desulfarculaceae</taxon>
        <taxon>Desulfoferula</taxon>
    </lineage>
</organism>
<proteinExistence type="predicted"/>
<gene>
    <name evidence="2" type="ORF">FAK_09100</name>
</gene>
<dbReference type="SMART" id="SM00357">
    <property type="entry name" value="CSP"/>
    <property type="match status" value="1"/>
</dbReference>